<feature type="non-terminal residue" evidence="1">
    <location>
        <position position="1"/>
    </location>
</feature>
<reference evidence="1" key="2">
    <citation type="journal article" date="2019" name="Gigascience">
        <title>High-quality Schistosoma haematobium genome achieved by single-molecule and long-range sequencing.</title>
        <authorList>
            <person name="Stroehlein A.J."/>
            <person name="Korhonen P.K."/>
            <person name="Chong T.M."/>
            <person name="Lim Y.L."/>
            <person name="Chan K.G."/>
            <person name="Webster B."/>
            <person name="Rollinson D."/>
            <person name="Brindley P.J."/>
            <person name="Gasser R.B."/>
            <person name="Young N.D."/>
        </authorList>
    </citation>
    <scope>NUCLEOTIDE SEQUENCE</scope>
</reference>
<reference evidence="1" key="1">
    <citation type="journal article" date="2012" name="Nat. Genet.">
        <title>Whole-genome sequence of Schistosoma haematobium.</title>
        <authorList>
            <person name="Young N.D."/>
            <person name="Jex A.R."/>
            <person name="Li B."/>
            <person name="Liu S."/>
            <person name="Yang L."/>
            <person name="Xiong Z."/>
            <person name="Li Y."/>
            <person name="Cantacessi C."/>
            <person name="Hall R.S."/>
            <person name="Xu X."/>
            <person name="Chen F."/>
            <person name="Wu X."/>
            <person name="Zerlotini A."/>
            <person name="Oliveira G."/>
            <person name="Hofmann A."/>
            <person name="Zhang G."/>
            <person name="Fang X."/>
            <person name="Kang Y."/>
            <person name="Campbell B.E."/>
            <person name="Loukas A."/>
            <person name="Ranganathan S."/>
            <person name="Rollinson D."/>
            <person name="Rinaldi G."/>
            <person name="Brindley P.J."/>
            <person name="Yang H."/>
            <person name="Wang J."/>
            <person name="Wang J."/>
            <person name="Gasser R.B."/>
        </authorList>
    </citation>
    <scope>NUCLEOTIDE SEQUENCE</scope>
</reference>
<dbReference type="CTD" id="75576285"/>
<protein>
    <submittedName>
        <fullName evidence="1">Uncharacterized protein</fullName>
    </submittedName>
</protein>
<name>A0A922IQJ8_SCHHA</name>
<evidence type="ECO:0000313" key="1">
    <source>
        <dbReference type="EMBL" id="KAH9584942.1"/>
    </source>
</evidence>
<sequence length="102" mass="11917">NLQSNLRDWFITDFRENVIIEWLRQMGLLRSSPICDCGNQMTCGTCVDYCDDAIFRFNMCWRKNSARIGYFPSIQIEAKANYDNYCELYNKSSSNTDCSQVP</sequence>
<reference evidence="1" key="4">
    <citation type="journal article" date="2022" name="PLoS Pathog.">
        <title>Chromosome-level genome of Schistosoma haematobium underpins genome-wide explorations of molecular variation.</title>
        <authorList>
            <person name="Stroehlein A.J."/>
            <person name="Korhonen P.K."/>
            <person name="Lee V.V."/>
            <person name="Ralph S.A."/>
            <person name="Mentink-Kane M."/>
            <person name="You H."/>
            <person name="McManus D.P."/>
            <person name="Tchuente L.T."/>
            <person name="Stothard J.R."/>
            <person name="Kaur P."/>
            <person name="Dudchenko O."/>
            <person name="Aiden E.L."/>
            <person name="Yang B."/>
            <person name="Yang H."/>
            <person name="Emery A.M."/>
            <person name="Webster B.L."/>
            <person name="Brindley P.J."/>
            <person name="Rollinson D."/>
            <person name="Chang B.C.H."/>
            <person name="Gasser R.B."/>
            <person name="Young N.D."/>
        </authorList>
    </citation>
    <scope>NUCLEOTIDE SEQUENCE</scope>
</reference>
<dbReference type="GeneID" id="75576285"/>
<evidence type="ECO:0000313" key="2">
    <source>
        <dbReference type="Proteomes" id="UP000471633"/>
    </source>
</evidence>
<dbReference type="RefSeq" id="XP_051067678.1">
    <property type="nucleotide sequence ID" value="XM_051208094.1"/>
</dbReference>
<dbReference type="KEGG" id="shx:MS3_00000253"/>
<comment type="caution">
    <text evidence="1">The sequence shown here is derived from an EMBL/GenBank/DDBJ whole genome shotgun (WGS) entry which is preliminary data.</text>
</comment>
<dbReference type="EMBL" id="AMPZ03000004">
    <property type="protein sequence ID" value="KAH9584942.1"/>
    <property type="molecule type" value="Genomic_DNA"/>
</dbReference>
<gene>
    <name evidence="1" type="ORF">MS3_00000253</name>
</gene>
<reference evidence="1" key="3">
    <citation type="submission" date="2021-06" db="EMBL/GenBank/DDBJ databases">
        <title>Chromosome-level genome assembly for S. haematobium.</title>
        <authorList>
            <person name="Stroehlein A.J."/>
        </authorList>
    </citation>
    <scope>NUCLEOTIDE SEQUENCE</scope>
</reference>
<organism evidence="1 2">
    <name type="scientific">Schistosoma haematobium</name>
    <name type="common">Blood fluke</name>
    <dbReference type="NCBI Taxonomy" id="6185"/>
    <lineage>
        <taxon>Eukaryota</taxon>
        <taxon>Metazoa</taxon>
        <taxon>Spiralia</taxon>
        <taxon>Lophotrochozoa</taxon>
        <taxon>Platyhelminthes</taxon>
        <taxon>Trematoda</taxon>
        <taxon>Digenea</taxon>
        <taxon>Strigeidida</taxon>
        <taxon>Schistosomatoidea</taxon>
        <taxon>Schistosomatidae</taxon>
        <taxon>Schistosoma</taxon>
    </lineage>
</organism>
<accession>A0A922IQJ8</accession>
<dbReference type="AlphaFoldDB" id="A0A922IQJ8"/>
<dbReference type="Proteomes" id="UP000471633">
    <property type="component" value="Unassembled WGS sequence"/>
</dbReference>
<proteinExistence type="predicted"/>
<keyword evidence="2" id="KW-1185">Reference proteome</keyword>